<evidence type="ECO:0000313" key="1">
    <source>
        <dbReference type="EMBL" id="EPS37001.1"/>
    </source>
</evidence>
<dbReference type="EMBL" id="AQGS01000809">
    <property type="protein sequence ID" value="EPS37001.1"/>
    <property type="molecule type" value="Genomic_DNA"/>
</dbReference>
<dbReference type="AlphaFoldDB" id="S8A781"/>
<name>S8A781_DACHA</name>
<proteinExistence type="predicted"/>
<accession>S8A781</accession>
<reference evidence="1 2" key="1">
    <citation type="journal article" date="2013" name="PLoS Genet.">
        <title>Genomic mechanisms accounting for the adaptation to parasitism in nematode-trapping fungi.</title>
        <authorList>
            <person name="Meerupati T."/>
            <person name="Andersson K.M."/>
            <person name="Friman E."/>
            <person name="Kumar D."/>
            <person name="Tunlid A."/>
            <person name="Ahren D."/>
        </authorList>
    </citation>
    <scope>NUCLEOTIDE SEQUENCE [LARGE SCALE GENOMIC DNA]</scope>
    <source>
        <strain evidence="1 2">CBS 200.50</strain>
    </source>
</reference>
<gene>
    <name evidence="1" type="ORF">H072_9422</name>
</gene>
<keyword evidence="2" id="KW-1185">Reference proteome</keyword>
<reference evidence="2" key="2">
    <citation type="submission" date="2013-04" db="EMBL/GenBank/DDBJ databases">
        <title>Genomic mechanisms accounting for the adaptation to parasitism in nematode-trapping fungi.</title>
        <authorList>
            <person name="Ahren D.G."/>
        </authorList>
    </citation>
    <scope>NUCLEOTIDE SEQUENCE [LARGE SCALE GENOMIC DNA]</scope>
    <source>
        <strain evidence="2">CBS 200.50</strain>
    </source>
</reference>
<protein>
    <submittedName>
        <fullName evidence="1">Uncharacterized protein</fullName>
    </submittedName>
</protein>
<dbReference type="Proteomes" id="UP000015100">
    <property type="component" value="Unassembled WGS sequence"/>
</dbReference>
<organism evidence="1 2">
    <name type="scientific">Dactylellina haptotyla (strain CBS 200.50)</name>
    <name type="common">Nematode-trapping fungus</name>
    <name type="synonym">Monacrosporium haptotylum</name>
    <dbReference type="NCBI Taxonomy" id="1284197"/>
    <lineage>
        <taxon>Eukaryota</taxon>
        <taxon>Fungi</taxon>
        <taxon>Dikarya</taxon>
        <taxon>Ascomycota</taxon>
        <taxon>Pezizomycotina</taxon>
        <taxon>Orbiliomycetes</taxon>
        <taxon>Orbiliales</taxon>
        <taxon>Orbiliaceae</taxon>
        <taxon>Dactylellina</taxon>
    </lineage>
</organism>
<evidence type="ECO:0000313" key="2">
    <source>
        <dbReference type="Proteomes" id="UP000015100"/>
    </source>
</evidence>
<sequence>MYVLREFGEPLAGVRVDIWVLHHGSDQVTSGDNFVQVGLLEIGNHDLDVEPFGARVESGD</sequence>
<comment type="caution">
    <text evidence="1">The sequence shown here is derived from an EMBL/GenBank/DDBJ whole genome shotgun (WGS) entry which is preliminary data.</text>
</comment>
<dbReference type="HOGENOM" id="CLU_2948029_0_0_1"/>
<feature type="non-terminal residue" evidence="1">
    <location>
        <position position="60"/>
    </location>
</feature>